<dbReference type="RefSeq" id="WP_068869768.1">
    <property type="nucleotide sequence ID" value="NZ_CP016539.2"/>
</dbReference>
<evidence type="ECO:0000313" key="3">
    <source>
        <dbReference type="Proteomes" id="UP000092650"/>
    </source>
</evidence>
<dbReference type="KEGG" id="ppla:BBI15_07365"/>
<keyword evidence="1" id="KW-0472">Membrane</keyword>
<evidence type="ECO:0000256" key="1">
    <source>
        <dbReference type="SAM" id="Phobius"/>
    </source>
</evidence>
<proteinExistence type="predicted"/>
<name>A0A1C7E9D6_9BACL</name>
<reference evidence="2" key="1">
    <citation type="submission" date="2016-10" db="EMBL/GenBank/DDBJ databases">
        <authorList>
            <person name="See-Too W.S."/>
        </authorList>
    </citation>
    <scope>NUCLEOTIDE SEQUENCE [LARGE SCALE GENOMIC DNA]</scope>
    <source>
        <strain evidence="2">DSM 23997</strain>
    </source>
</reference>
<sequence length="261" mass="29846">MTKKKRKRLLIGIVLVALSLPSITPMLMEIAYKIEMGIRYDIDELNSHRTDYAGAPDDANYYGNIIRASHITTGEPYFNAWDNLVHPSDIRLTVNGETVETLHGYPVQLLQFGELAAEGLDRYNGAITYWTVEDKFTDKDFFAIAIAQNGYDMRFHRDGEVMPGYVDIEDREFKLIKIAKDGAVSEELFTFNNKSKLQTQLITEDFIGPVHHYLRPGYLYPTLLSLVSPQLYPWLTTIAGVGLILFNFPYRGMKRRNTAHN</sequence>
<dbReference type="EMBL" id="CP016539">
    <property type="protein sequence ID" value="ANU20042.1"/>
    <property type="molecule type" value="Genomic_DNA"/>
</dbReference>
<evidence type="ECO:0000313" key="2">
    <source>
        <dbReference type="EMBL" id="ANU20042.1"/>
    </source>
</evidence>
<dbReference type="STRING" id="1038856.BBI15_07365"/>
<dbReference type="Proteomes" id="UP000092650">
    <property type="component" value="Chromosome"/>
</dbReference>
<feature type="transmembrane region" description="Helical" evidence="1">
    <location>
        <begin position="231"/>
        <end position="250"/>
    </location>
</feature>
<protein>
    <submittedName>
        <fullName evidence="2">Uncharacterized protein</fullName>
    </submittedName>
</protein>
<gene>
    <name evidence="2" type="ORF">BBI15_07365</name>
</gene>
<keyword evidence="3" id="KW-1185">Reference proteome</keyword>
<dbReference type="AlphaFoldDB" id="A0A1C7E9D6"/>
<accession>A0A1C7E9D6</accession>
<keyword evidence="1" id="KW-1133">Transmembrane helix</keyword>
<organism evidence="2 3">
    <name type="scientific">Planococcus plakortidis</name>
    <dbReference type="NCBI Taxonomy" id="1038856"/>
    <lineage>
        <taxon>Bacteria</taxon>
        <taxon>Bacillati</taxon>
        <taxon>Bacillota</taxon>
        <taxon>Bacilli</taxon>
        <taxon>Bacillales</taxon>
        <taxon>Caryophanaceae</taxon>
        <taxon>Planococcus</taxon>
    </lineage>
</organism>
<keyword evidence="1" id="KW-0812">Transmembrane</keyword>
<dbReference type="OrthoDB" id="2425479at2"/>